<accession>A0ABW3H7B1</accession>
<evidence type="ECO:0000313" key="6">
    <source>
        <dbReference type="Proteomes" id="UP001596977"/>
    </source>
</evidence>
<feature type="domain" description="Phage head morphogenesis" evidence="3">
    <location>
        <begin position="57"/>
        <end position="187"/>
    </location>
</feature>
<dbReference type="Pfam" id="PF18810">
    <property type="entry name" value="PBECR2"/>
    <property type="match status" value="1"/>
</dbReference>
<evidence type="ECO:0000259" key="4">
    <source>
        <dbReference type="Pfam" id="PF18810"/>
    </source>
</evidence>
<comment type="caution">
    <text evidence="5">The sequence shown here is derived from an EMBL/GenBank/DDBJ whole genome shotgun (WGS) entry which is preliminary data.</text>
</comment>
<gene>
    <name evidence="5" type="ORF">ACFQ1E_08005</name>
</gene>
<dbReference type="Pfam" id="PF03496">
    <property type="entry name" value="ADPrib_exo_Tox"/>
    <property type="match status" value="1"/>
</dbReference>
<evidence type="ECO:0000259" key="3">
    <source>
        <dbReference type="Pfam" id="PF04233"/>
    </source>
</evidence>
<dbReference type="Gene3D" id="3.90.176.10">
    <property type="entry name" value="Toxin ADP-ribosyltransferase, Chain A, domain 1"/>
    <property type="match status" value="1"/>
</dbReference>
<dbReference type="InterPro" id="IPR003540">
    <property type="entry name" value="ADP-ribosyltransferase"/>
</dbReference>
<dbReference type="RefSeq" id="WP_264943647.1">
    <property type="nucleotide sequence ID" value="NZ_JAPDRA010000003.1"/>
</dbReference>
<organism evidence="5 6">
    <name type="scientific">Sphingomonas canadensis</name>
    <dbReference type="NCBI Taxonomy" id="1219257"/>
    <lineage>
        <taxon>Bacteria</taxon>
        <taxon>Pseudomonadati</taxon>
        <taxon>Pseudomonadota</taxon>
        <taxon>Alphaproteobacteria</taxon>
        <taxon>Sphingomonadales</taxon>
        <taxon>Sphingomonadaceae</taxon>
        <taxon>Sphingomonas</taxon>
    </lineage>
</organism>
<dbReference type="PROSITE" id="PS51996">
    <property type="entry name" value="TR_MART"/>
    <property type="match status" value="1"/>
</dbReference>
<sequence length="566" mass="62364">MSGPDELPGAGVAPAEAVAFFRQKGYRIGFNWQDVWQGEHARAFTVAKAMQRDLLEDIREQVDRAIAEGIGFDEFVSTLRPKLEARGWWGRKRMIDPGTGRAEMVQLGSVRRLRTIFDTNLRTAYAAGKWERIQRTKAALPYLEYSSMEDGRVRPEHDAWDGTILPVDDPWWDTHYPPCDWNCRCTAVQRSAGMLRRQNKAVTTEPARNGDVPWTNSRTGETGVNEAGIGKGWNYNVGKEYLRGLAPRPWPDGTGGEPPRQAPPAPTKAQQAMFDRFTAHFGVAPGGEAIWQDKEGHPLAIGRGWWIGENGETRLPAAGGVAIDRIAQAIVEPDKITEAWAKAADGREIPVRRYTRTQLGVTTIVEVGGGVWRWVAGRGAIEQTRSASVTVLTTALSRDEREAIASYTGSGYLAINAYARDLPDHDADEADMEAAAWEARVLDRAIAKGRIATEVVLYRTLTGPAVEWLESHDPRPGGVFSDPGFTSTAKSPHVADNWGKSAPARVTLEIRAKRGIVALDVTDTSSQGTAEYEVIFPRNAVFRVTGYNEERGYLQVEAVAQDEAAD</sequence>
<keyword evidence="6" id="KW-1185">Reference proteome</keyword>
<evidence type="ECO:0000256" key="1">
    <source>
        <dbReference type="SAM" id="MobiDB-lite"/>
    </source>
</evidence>
<dbReference type="NCBIfam" id="TIGR01641">
    <property type="entry name" value="phageSPP1_gp7"/>
    <property type="match status" value="1"/>
</dbReference>
<dbReference type="InterPro" id="IPR041110">
    <property type="entry name" value="PBECR2"/>
</dbReference>
<feature type="region of interest" description="Disordered" evidence="1">
    <location>
        <begin position="246"/>
        <end position="268"/>
    </location>
</feature>
<dbReference type="EMBL" id="JBHTJG010000003">
    <property type="protein sequence ID" value="MFD0946275.1"/>
    <property type="molecule type" value="Genomic_DNA"/>
</dbReference>
<protein>
    <submittedName>
        <fullName evidence="5">Phage minor head protein</fullName>
    </submittedName>
</protein>
<dbReference type="InterPro" id="IPR006528">
    <property type="entry name" value="Phage_head_morphogenesis_dom"/>
</dbReference>
<evidence type="ECO:0000259" key="2">
    <source>
        <dbReference type="Pfam" id="PF03496"/>
    </source>
</evidence>
<dbReference type="SUPFAM" id="SSF56399">
    <property type="entry name" value="ADP-ribosylation"/>
    <property type="match status" value="1"/>
</dbReference>
<evidence type="ECO:0000313" key="5">
    <source>
        <dbReference type="EMBL" id="MFD0946275.1"/>
    </source>
</evidence>
<reference evidence="6" key="1">
    <citation type="journal article" date="2019" name="Int. J. Syst. Evol. Microbiol.">
        <title>The Global Catalogue of Microorganisms (GCM) 10K type strain sequencing project: providing services to taxonomists for standard genome sequencing and annotation.</title>
        <authorList>
            <consortium name="The Broad Institute Genomics Platform"/>
            <consortium name="The Broad Institute Genome Sequencing Center for Infectious Disease"/>
            <person name="Wu L."/>
            <person name="Ma J."/>
        </authorList>
    </citation>
    <scope>NUCLEOTIDE SEQUENCE [LARGE SCALE GENOMIC DNA]</scope>
    <source>
        <strain evidence="6">CCUG 62982</strain>
    </source>
</reference>
<name>A0ABW3H7B1_9SPHN</name>
<proteinExistence type="predicted"/>
<feature type="domain" description="Phage-Barnase-EndoU-ColicinE5/D-RelE like nuclease 2" evidence="4">
    <location>
        <begin position="277"/>
        <end position="375"/>
    </location>
</feature>
<dbReference type="Proteomes" id="UP001596977">
    <property type="component" value="Unassembled WGS sequence"/>
</dbReference>
<dbReference type="Pfam" id="PF04233">
    <property type="entry name" value="Phage_Mu_F"/>
    <property type="match status" value="1"/>
</dbReference>
<feature type="region of interest" description="Disordered" evidence="1">
    <location>
        <begin position="196"/>
        <end position="225"/>
    </location>
</feature>
<feature type="domain" description="ADP ribosyltransferase" evidence="2">
    <location>
        <begin position="392"/>
        <end position="549"/>
    </location>
</feature>